<dbReference type="EMBL" id="JAAAUB010000004">
    <property type="protein sequence ID" value="NMH16335.1"/>
    <property type="molecule type" value="Genomic_DNA"/>
</dbReference>
<dbReference type="Pfam" id="PF01148">
    <property type="entry name" value="CTP_transf_1"/>
    <property type="match status" value="1"/>
</dbReference>
<feature type="transmembrane region" description="Helical" evidence="24">
    <location>
        <begin position="121"/>
        <end position="139"/>
    </location>
</feature>
<name>A0ABX1QLY6_9PROT</name>
<accession>A0ABX1QLY6</accession>
<evidence type="ECO:0000256" key="16">
    <source>
        <dbReference type="ARBA" id="ARBA00023209"/>
    </source>
</evidence>
<keyword evidence="9" id="KW-0444">Lipid biosynthesis</keyword>
<evidence type="ECO:0000256" key="8">
    <source>
        <dbReference type="ARBA" id="ARBA00022475"/>
    </source>
</evidence>
<reference evidence="25 26" key="1">
    <citation type="journal article" date="2020" name="Curr. Microbiol.">
        <title>Tepidiphilus baoligensis sp. nov., a Novel Bacterium of the Family Hydrogenophilaceae Isolated from an Oil Reservoir.</title>
        <authorList>
            <person name="Zhang X."/>
            <person name="Wang G."/>
            <person name="Ma X."/>
            <person name="Yu J."/>
            <person name="You J."/>
            <person name="Xue Y."/>
            <person name="Ma Y."/>
        </authorList>
    </citation>
    <scope>NUCLEOTIDE SEQUENCE [LARGE SCALE GENOMIC DNA]</scope>
    <source>
        <strain evidence="25 26">B18-69</strain>
    </source>
</reference>
<comment type="catalytic activity">
    <reaction evidence="1">
        <text>a 1,2-diacyl-sn-glycero-3-phosphate + CTP + H(+) = a CDP-1,2-diacyl-sn-glycerol + diphosphate</text>
        <dbReference type="Rhea" id="RHEA:16229"/>
        <dbReference type="ChEBI" id="CHEBI:15378"/>
        <dbReference type="ChEBI" id="CHEBI:33019"/>
        <dbReference type="ChEBI" id="CHEBI:37563"/>
        <dbReference type="ChEBI" id="CHEBI:58332"/>
        <dbReference type="ChEBI" id="CHEBI:58608"/>
        <dbReference type="EC" id="2.7.7.41"/>
    </reaction>
</comment>
<evidence type="ECO:0000256" key="24">
    <source>
        <dbReference type="SAM" id="Phobius"/>
    </source>
</evidence>
<protein>
    <recommendedName>
        <fullName evidence="7">Phosphatidate cytidylyltransferase</fullName>
        <ecNumber evidence="6">2.7.7.41</ecNumber>
    </recommendedName>
    <alternativeName>
        <fullName evidence="20">CDP-DAG synthase</fullName>
    </alternativeName>
    <alternativeName>
        <fullName evidence="22">CDP-DG synthase</fullName>
    </alternativeName>
    <alternativeName>
        <fullName evidence="18">CDP-diacylglycerol synthase</fullName>
    </alternativeName>
    <alternativeName>
        <fullName evidence="21">CDP-diglyceride pyrophosphorylase</fullName>
    </alternativeName>
    <alternativeName>
        <fullName evidence="23">CDP-diglyceride synthase</fullName>
    </alternativeName>
    <alternativeName>
        <fullName evidence="19">CTP:phosphatidate cytidylyltransferase</fullName>
    </alternativeName>
</protein>
<feature type="transmembrane region" description="Helical" evidence="24">
    <location>
        <begin position="145"/>
        <end position="165"/>
    </location>
</feature>
<keyword evidence="12 25" id="KW-0548">Nucleotidyltransferase</keyword>
<evidence type="ECO:0000256" key="12">
    <source>
        <dbReference type="ARBA" id="ARBA00022695"/>
    </source>
</evidence>
<keyword evidence="10" id="KW-0808">Transferase</keyword>
<evidence type="ECO:0000256" key="15">
    <source>
        <dbReference type="ARBA" id="ARBA00023136"/>
    </source>
</evidence>
<feature type="transmembrane region" description="Helical" evidence="24">
    <location>
        <begin position="89"/>
        <end position="109"/>
    </location>
</feature>
<proteinExistence type="inferred from homology"/>
<evidence type="ECO:0000256" key="19">
    <source>
        <dbReference type="ARBA" id="ARBA00031825"/>
    </source>
</evidence>
<comment type="similarity">
    <text evidence="5">Belongs to the CDS family.</text>
</comment>
<evidence type="ECO:0000256" key="22">
    <source>
        <dbReference type="ARBA" id="ARBA00032743"/>
    </source>
</evidence>
<evidence type="ECO:0000313" key="26">
    <source>
        <dbReference type="Proteomes" id="UP000669605"/>
    </source>
</evidence>
<evidence type="ECO:0000256" key="23">
    <source>
        <dbReference type="ARBA" id="ARBA00033406"/>
    </source>
</evidence>
<keyword evidence="26" id="KW-1185">Reference proteome</keyword>
<evidence type="ECO:0000256" key="10">
    <source>
        <dbReference type="ARBA" id="ARBA00022679"/>
    </source>
</evidence>
<evidence type="ECO:0000256" key="20">
    <source>
        <dbReference type="ARBA" id="ARBA00032253"/>
    </source>
</evidence>
<evidence type="ECO:0000256" key="7">
    <source>
        <dbReference type="ARBA" id="ARBA00019373"/>
    </source>
</evidence>
<feature type="transmembrane region" description="Helical" evidence="24">
    <location>
        <begin position="186"/>
        <end position="206"/>
    </location>
</feature>
<sequence>MIVTLGNASRRLLTAMVLIAGLLVLLFWAPAPLWAASVAVVVFLAGREWVRLGGWGEVAAWGWALGYTAGYVLLWRLSGVSLGAPLHSVIGAVMIAGAAFWLSFVPWTLFAGWRWRSRCSWVATGALVLWPTALAVVLLRESSALHLLAMMALVWVADAAAYYVGRRWGQRKLAPAISPGKTVEGAIGAFAGVSLYAVILYAMGLVPEGTSFGTFLVILLALTVLAIEGDLFESWAKRIAGVKDSGELLPGHGGVLDRIDSLTATLPFLALWWLERQ</sequence>
<evidence type="ECO:0000256" key="9">
    <source>
        <dbReference type="ARBA" id="ARBA00022516"/>
    </source>
</evidence>
<evidence type="ECO:0000256" key="18">
    <source>
        <dbReference type="ARBA" id="ARBA00029893"/>
    </source>
</evidence>
<feature type="transmembrane region" description="Helical" evidence="24">
    <location>
        <begin position="15"/>
        <end position="46"/>
    </location>
</feature>
<organism evidence="25 26">
    <name type="scientific">Tepidiphilus baoligensis</name>
    <dbReference type="NCBI Taxonomy" id="2698687"/>
    <lineage>
        <taxon>Bacteria</taxon>
        <taxon>Pseudomonadati</taxon>
        <taxon>Pseudomonadota</taxon>
        <taxon>Hydrogenophilia</taxon>
        <taxon>Hydrogenophilales</taxon>
        <taxon>Hydrogenophilaceae</taxon>
        <taxon>Tepidiphilus</taxon>
    </lineage>
</organism>
<evidence type="ECO:0000256" key="14">
    <source>
        <dbReference type="ARBA" id="ARBA00023098"/>
    </source>
</evidence>
<comment type="caution">
    <text evidence="25">The sequence shown here is derived from an EMBL/GenBank/DDBJ whole genome shotgun (WGS) entry which is preliminary data.</text>
</comment>
<comment type="subcellular location">
    <subcellularLocation>
        <location evidence="2">Cell membrane</location>
        <topology evidence="2">Multi-pass membrane protein</topology>
    </subcellularLocation>
</comment>
<dbReference type="PANTHER" id="PTHR46382">
    <property type="entry name" value="PHOSPHATIDATE CYTIDYLYLTRANSFERASE"/>
    <property type="match status" value="1"/>
</dbReference>
<dbReference type="Proteomes" id="UP000669605">
    <property type="component" value="Unassembled WGS sequence"/>
</dbReference>
<evidence type="ECO:0000256" key="1">
    <source>
        <dbReference type="ARBA" id="ARBA00001698"/>
    </source>
</evidence>
<feature type="transmembrane region" description="Helical" evidence="24">
    <location>
        <begin position="212"/>
        <end position="232"/>
    </location>
</feature>
<keyword evidence="15 24" id="KW-0472">Membrane</keyword>
<evidence type="ECO:0000313" key="25">
    <source>
        <dbReference type="EMBL" id="NMH16335.1"/>
    </source>
</evidence>
<keyword evidence="13 24" id="KW-1133">Transmembrane helix</keyword>
<feature type="transmembrane region" description="Helical" evidence="24">
    <location>
        <begin position="58"/>
        <end position="77"/>
    </location>
</feature>
<evidence type="ECO:0000256" key="13">
    <source>
        <dbReference type="ARBA" id="ARBA00022989"/>
    </source>
</evidence>
<dbReference type="GO" id="GO:0016779">
    <property type="term" value="F:nucleotidyltransferase activity"/>
    <property type="evidence" value="ECO:0007669"/>
    <property type="project" value="UniProtKB-KW"/>
</dbReference>
<comment type="pathway">
    <text evidence="3">Phospholipid metabolism; CDP-diacylglycerol biosynthesis; CDP-diacylglycerol from sn-glycerol 3-phosphate: step 3/3.</text>
</comment>
<evidence type="ECO:0000256" key="6">
    <source>
        <dbReference type="ARBA" id="ARBA00012487"/>
    </source>
</evidence>
<dbReference type="PANTHER" id="PTHR46382:SF1">
    <property type="entry name" value="PHOSPHATIDATE CYTIDYLYLTRANSFERASE"/>
    <property type="match status" value="1"/>
</dbReference>
<evidence type="ECO:0000256" key="3">
    <source>
        <dbReference type="ARBA" id="ARBA00005119"/>
    </source>
</evidence>
<dbReference type="RefSeq" id="WP_169115615.1">
    <property type="nucleotide sequence ID" value="NZ_JAAAUB010000004.1"/>
</dbReference>
<keyword evidence="11 24" id="KW-0812">Transmembrane</keyword>
<keyword evidence="17" id="KW-1208">Phospholipid metabolism</keyword>
<keyword evidence="8" id="KW-1003">Cell membrane</keyword>
<evidence type="ECO:0000256" key="2">
    <source>
        <dbReference type="ARBA" id="ARBA00004651"/>
    </source>
</evidence>
<gene>
    <name evidence="25" type="ORF">GV368_04280</name>
</gene>
<dbReference type="EC" id="2.7.7.41" evidence="6"/>
<evidence type="ECO:0000256" key="11">
    <source>
        <dbReference type="ARBA" id="ARBA00022692"/>
    </source>
</evidence>
<keyword evidence="16" id="KW-0594">Phospholipid biosynthesis</keyword>
<evidence type="ECO:0000256" key="21">
    <source>
        <dbReference type="ARBA" id="ARBA00032396"/>
    </source>
</evidence>
<comment type="pathway">
    <text evidence="4">Lipid metabolism.</text>
</comment>
<keyword evidence="14" id="KW-0443">Lipid metabolism</keyword>
<evidence type="ECO:0000256" key="5">
    <source>
        <dbReference type="ARBA" id="ARBA00010185"/>
    </source>
</evidence>
<evidence type="ECO:0000256" key="17">
    <source>
        <dbReference type="ARBA" id="ARBA00023264"/>
    </source>
</evidence>
<evidence type="ECO:0000256" key="4">
    <source>
        <dbReference type="ARBA" id="ARBA00005189"/>
    </source>
</evidence>